<dbReference type="SUPFAM" id="SSF46785">
    <property type="entry name" value="Winged helix' DNA-binding domain"/>
    <property type="match status" value="1"/>
</dbReference>
<dbReference type="InterPro" id="IPR019888">
    <property type="entry name" value="Tscrpt_reg_AsnC-like"/>
</dbReference>
<dbReference type="EMBL" id="CP019343">
    <property type="protein sequence ID" value="ARN75258.1"/>
    <property type="molecule type" value="Genomic_DNA"/>
</dbReference>
<dbReference type="RefSeq" id="WP_085759434.1">
    <property type="nucleotide sequence ID" value="NZ_CP019343.1"/>
</dbReference>
<evidence type="ECO:0000256" key="2">
    <source>
        <dbReference type="ARBA" id="ARBA00023125"/>
    </source>
</evidence>
<feature type="domain" description="HTH asnC-type" evidence="4">
    <location>
        <begin position="3"/>
        <end position="64"/>
    </location>
</feature>
<evidence type="ECO:0000313" key="5">
    <source>
        <dbReference type="EMBL" id="ARN75258.1"/>
    </source>
</evidence>
<evidence type="ECO:0000256" key="1">
    <source>
        <dbReference type="ARBA" id="ARBA00023015"/>
    </source>
</evidence>
<dbReference type="Gene3D" id="3.30.70.920">
    <property type="match status" value="1"/>
</dbReference>
<evidence type="ECO:0000259" key="4">
    <source>
        <dbReference type="PROSITE" id="PS50956"/>
    </source>
</evidence>
<dbReference type="PROSITE" id="PS50956">
    <property type="entry name" value="HTH_ASNC_2"/>
    <property type="match status" value="1"/>
</dbReference>
<dbReference type="GO" id="GO:0043565">
    <property type="term" value="F:sequence-specific DNA binding"/>
    <property type="evidence" value="ECO:0007669"/>
    <property type="project" value="InterPro"/>
</dbReference>
<dbReference type="Proteomes" id="UP000193450">
    <property type="component" value="Chromosome"/>
</dbReference>
<dbReference type="PRINTS" id="PR00033">
    <property type="entry name" value="HTHASNC"/>
</dbReference>
<dbReference type="STRING" id="716816.BST96_14730"/>
<dbReference type="AlphaFoldDB" id="A0A1X9NB48"/>
<keyword evidence="1" id="KW-0805">Transcription regulation</keyword>
<dbReference type="SUPFAM" id="SSF54909">
    <property type="entry name" value="Dimeric alpha+beta barrel"/>
    <property type="match status" value="1"/>
</dbReference>
<dbReference type="Pfam" id="PF01037">
    <property type="entry name" value="AsnC_trans_reg"/>
    <property type="match status" value="1"/>
</dbReference>
<dbReference type="InterPro" id="IPR000485">
    <property type="entry name" value="AsnC-type_HTH_dom"/>
</dbReference>
<sequence>MKLDDAERQLLTLLQADGRMANAKLAEIIGLSESPCFRRVKQLESVGLIKNYVAIVDQRLLGLDITAFVQVSMKDHTSYDEKHFADCVLAEDHIIECHAMSGSYDYLMKVVAKNMDHFSDIAMNKLLKFPGVKTIESSFNLREMKHSHCLPIE</sequence>
<dbReference type="InterPro" id="IPR036390">
    <property type="entry name" value="WH_DNA-bd_sf"/>
</dbReference>
<keyword evidence="3" id="KW-0804">Transcription</keyword>
<dbReference type="GO" id="GO:0005829">
    <property type="term" value="C:cytosol"/>
    <property type="evidence" value="ECO:0007669"/>
    <property type="project" value="TreeGrafter"/>
</dbReference>
<proteinExistence type="predicted"/>
<dbReference type="InterPro" id="IPR011008">
    <property type="entry name" value="Dimeric_a/b-barrel"/>
</dbReference>
<dbReference type="InterPro" id="IPR019887">
    <property type="entry name" value="Tscrpt_reg_AsnC/Lrp_C"/>
</dbReference>
<keyword evidence="6" id="KW-1185">Reference proteome</keyword>
<dbReference type="InterPro" id="IPR036388">
    <property type="entry name" value="WH-like_DNA-bd_sf"/>
</dbReference>
<dbReference type="SMART" id="SM00344">
    <property type="entry name" value="HTH_ASNC"/>
    <property type="match status" value="1"/>
</dbReference>
<evidence type="ECO:0000313" key="6">
    <source>
        <dbReference type="Proteomes" id="UP000193450"/>
    </source>
</evidence>
<dbReference type="Pfam" id="PF13412">
    <property type="entry name" value="HTH_24"/>
    <property type="match status" value="1"/>
</dbReference>
<dbReference type="PANTHER" id="PTHR30154:SF34">
    <property type="entry name" value="TRANSCRIPTIONAL REGULATOR AZLB"/>
    <property type="match status" value="1"/>
</dbReference>
<dbReference type="PANTHER" id="PTHR30154">
    <property type="entry name" value="LEUCINE-RESPONSIVE REGULATORY PROTEIN"/>
    <property type="match status" value="1"/>
</dbReference>
<protein>
    <submittedName>
        <fullName evidence="5">AsnC family transcriptional regulator</fullName>
    </submittedName>
</protein>
<reference evidence="5 6" key="1">
    <citation type="submission" date="2016-11" db="EMBL/GenBank/DDBJ databases">
        <title>Trade-off between light-utilization and light-protection in marine flavobacteria.</title>
        <authorList>
            <person name="Kumagai Y."/>
        </authorList>
    </citation>
    <scope>NUCLEOTIDE SEQUENCE [LARGE SCALE GENOMIC DNA]</scope>
    <source>
        <strain evidence="5 6">NBRC 107125</strain>
    </source>
</reference>
<accession>A0A1X9NB48</accession>
<name>A0A1X9NB48_9GAMM</name>
<gene>
    <name evidence="5" type="ORF">BST96_14730</name>
</gene>
<dbReference type="GO" id="GO:0043200">
    <property type="term" value="P:response to amino acid"/>
    <property type="evidence" value="ECO:0007669"/>
    <property type="project" value="TreeGrafter"/>
</dbReference>
<organism evidence="5 6">
    <name type="scientific">Oceanicoccus sagamiensis</name>
    <dbReference type="NCBI Taxonomy" id="716816"/>
    <lineage>
        <taxon>Bacteria</taxon>
        <taxon>Pseudomonadati</taxon>
        <taxon>Pseudomonadota</taxon>
        <taxon>Gammaproteobacteria</taxon>
        <taxon>Cellvibrionales</taxon>
        <taxon>Spongiibacteraceae</taxon>
        <taxon>Oceanicoccus</taxon>
    </lineage>
</organism>
<keyword evidence="2" id="KW-0238">DNA-binding</keyword>
<dbReference type="Gene3D" id="1.10.10.10">
    <property type="entry name" value="Winged helix-like DNA-binding domain superfamily/Winged helix DNA-binding domain"/>
    <property type="match status" value="1"/>
</dbReference>
<dbReference type="KEGG" id="osg:BST96_14730"/>
<evidence type="ECO:0000256" key="3">
    <source>
        <dbReference type="ARBA" id="ARBA00023163"/>
    </source>
</evidence>